<protein>
    <submittedName>
        <fullName evidence="1">Uncharacterized protein</fullName>
    </submittedName>
</protein>
<comment type="caution">
    <text evidence="1">The sequence shown here is derived from an EMBL/GenBank/DDBJ whole genome shotgun (WGS) entry which is preliminary data.</text>
</comment>
<sequence>MFNLTWFSETDLFYIANNEEFFEMWDRGAVEDDGYVHLYMNQTDRKVPLTDEFPSISCVSNAKSMSTLVKIKSTSIMHKNLAASPVTLDPSMFVTPKKRVIYSKSPELIRRSPRLVSKAIAAVRGGSGSVNGKKLFANLDVDEVECGEGEIPDETRMVELDYVNIQLEENIFDYLHPQKYKKVVEAQKKEGSTDIMEYNTRGKAVIVDEESEGE</sequence>
<evidence type="ECO:0000313" key="2">
    <source>
        <dbReference type="Proteomes" id="UP001202328"/>
    </source>
</evidence>
<evidence type="ECO:0000313" key="1">
    <source>
        <dbReference type="EMBL" id="KAI3832760.1"/>
    </source>
</evidence>
<name>A0AAD4RUP3_9MAGN</name>
<accession>A0AAD4RUP3</accession>
<keyword evidence="2" id="KW-1185">Reference proteome</keyword>
<dbReference type="AlphaFoldDB" id="A0AAD4RUP3"/>
<reference evidence="1" key="1">
    <citation type="submission" date="2022-04" db="EMBL/GenBank/DDBJ databases">
        <title>A functionally conserved STORR gene fusion in Papaver species that diverged 16.8 million years ago.</title>
        <authorList>
            <person name="Catania T."/>
        </authorList>
    </citation>
    <scope>NUCLEOTIDE SEQUENCE</scope>
    <source>
        <strain evidence="1">S-188037</strain>
    </source>
</reference>
<dbReference type="EMBL" id="JAJJMB010017986">
    <property type="protein sequence ID" value="KAI3832760.1"/>
    <property type="molecule type" value="Genomic_DNA"/>
</dbReference>
<gene>
    <name evidence="1" type="ORF">MKW98_002306</name>
</gene>
<organism evidence="1 2">
    <name type="scientific">Papaver atlanticum</name>
    <dbReference type="NCBI Taxonomy" id="357466"/>
    <lineage>
        <taxon>Eukaryota</taxon>
        <taxon>Viridiplantae</taxon>
        <taxon>Streptophyta</taxon>
        <taxon>Embryophyta</taxon>
        <taxon>Tracheophyta</taxon>
        <taxon>Spermatophyta</taxon>
        <taxon>Magnoliopsida</taxon>
        <taxon>Ranunculales</taxon>
        <taxon>Papaveraceae</taxon>
        <taxon>Papaveroideae</taxon>
        <taxon>Papaver</taxon>
    </lineage>
</organism>
<dbReference type="Proteomes" id="UP001202328">
    <property type="component" value="Unassembled WGS sequence"/>
</dbReference>
<proteinExistence type="predicted"/>